<keyword evidence="2" id="KW-0808">Transferase</keyword>
<reference evidence="5" key="1">
    <citation type="submission" date="2020-12" db="EMBL/GenBank/DDBJ databases">
        <authorList>
            <person name="Iha C."/>
        </authorList>
    </citation>
    <scope>NUCLEOTIDE SEQUENCE</scope>
</reference>
<dbReference type="PANTHER" id="PTHR11088">
    <property type="entry name" value="TRNA DIMETHYLALLYLTRANSFERASE"/>
    <property type="match status" value="1"/>
</dbReference>
<keyword evidence="6" id="KW-1185">Reference proteome</keyword>
<evidence type="ECO:0000256" key="1">
    <source>
        <dbReference type="ARBA" id="ARBA00005842"/>
    </source>
</evidence>
<evidence type="ECO:0000256" key="4">
    <source>
        <dbReference type="ARBA" id="ARBA00022840"/>
    </source>
</evidence>
<protein>
    <recommendedName>
        <fullName evidence="7">tRNA dimethylallyltransferase</fullName>
    </recommendedName>
</protein>
<dbReference type="GO" id="GO:0009691">
    <property type="term" value="P:cytokinin biosynthetic process"/>
    <property type="evidence" value="ECO:0007669"/>
    <property type="project" value="TreeGrafter"/>
</dbReference>
<dbReference type="PANTHER" id="PTHR11088:SF60">
    <property type="entry name" value="TRNA DIMETHYLALLYLTRANSFERASE"/>
    <property type="match status" value="1"/>
</dbReference>
<name>A0A8S1IVF9_9CHLO</name>
<dbReference type="SUPFAM" id="SSF52540">
    <property type="entry name" value="P-loop containing nucleoside triphosphate hydrolases"/>
    <property type="match status" value="1"/>
</dbReference>
<dbReference type="Proteomes" id="UP000708148">
    <property type="component" value="Unassembled WGS sequence"/>
</dbReference>
<proteinExistence type="inferred from homology"/>
<comment type="similarity">
    <text evidence="1">Belongs to the IPP transferase family.</text>
</comment>
<organism evidence="5 6">
    <name type="scientific">Ostreobium quekettii</name>
    <dbReference type="NCBI Taxonomy" id="121088"/>
    <lineage>
        <taxon>Eukaryota</taxon>
        <taxon>Viridiplantae</taxon>
        <taxon>Chlorophyta</taxon>
        <taxon>core chlorophytes</taxon>
        <taxon>Ulvophyceae</taxon>
        <taxon>TCBD clade</taxon>
        <taxon>Bryopsidales</taxon>
        <taxon>Ostreobineae</taxon>
        <taxon>Ostreobiaceae</taxon>
        <taxon>Ostreobium</taxon>
    </lineage>
</organism>
<dbReference type="AlphaFoldDB" id="A0A8S1IVF9"/>
<accession>A0A8S1IVF9</accession>
<dbReference type="Pfam" id="PF01715">
    <property type="entry name" value="IPPT"/>
    <property type="match status" value="1"/>
</dbReference>
<dbReference type="Gene3D" id="3.40.50.300">
    <property type="entry name" value="P-loop containing nucleotide triphosphate hydrolases"/>
    <property type="match status" value="1"/>
</dbReference>
<evidence type="ECO:0000313" key="6">
    <source>
        <dbReference type="Proteomes" id="UP000708148"/>
    </source>
</evidence>
<keyword evidence="3" id="KW-0547">Nucleotide-binding</keyword>
<evidence type="ECO:0000256" key="3">
    <source>
        <dbReference type="ARBA" id="ARBA00022741"/>
    </source>
</evidence>
<evidence type="ECO:0008006" key="7">
    <source>
        <dbReference type="Google" id="ProtNLM"/>
    </source>
</evidence>
<keyword evidence="4" id="KW-0067">ATP-binding</keyword>
<dbReference type="EMBL" id="CAJHUC010000946">
    <property type="protein sequence ID" value="CAD7699048.1"/>
    <property type="molecule type" value="Genomic_DNA"/>
</dbReference>
<dbReference type="GO" id="GO:0006400">
    <property type="term" value="P:tRNA modification"/>
    <property type="evidence" value="ECO:0007669"/>
    <property type="project" value="TreeGrafter"/>
</dbReference>
<dbReference type="GO" id="GO:0052381">
    <property type="term" value="F:tRNA dimethylallyltransferase activity"/>
    <property type="evidence" value="ECO:0007669"/>
    <property type="project" value="TreeGrafter"/>
</dbReference>
<dbReference type="GO" id="GO:0005524">
    <property type="term" value="F:ATP binding"/>
    <property type="evidence" value="ECO:0007669"/>
    <property type="project" value="UniProtKB-KW"/>
</dbReference>
<dbReference type="InterPro" id="IPR039657">
    <property type="entry name" value="Dimethylallyltransferase"/>
</dbReference>
<gene>
    <name evidence="5" type="ORF">OSTQU699_LOCUS4407</name>
</gene>
<dbReference type="InterPro" id="IPR027417">
    <property type="entry name" value="P-loop_NTPase"/>
</dbReference>
<sequence length="280" mass="31304">MPGFLKQVVGWTLPGMFGNFSPRRPPRPKVLILTGPTGVGKTELALDLAQRLGGEIISADSVQVYRGLDVGSDKIPFDRRRGIRHHLIDIRAPEEEFSAGHFHEEARRVTEEILQRGKTPIVAGGTGFYLKFYVHGKSSNPASDPDALARAKESLEHVVAGVLREAKMLLDLGLQPGESSATRAIGYRVSMEFLKVWWQHIGMIGACTYPEFRVYPQRPYKYRKSGFHEVLFQKILPHCAADCTVDDLQKYSANVCLHICFIVFSSCFFVNTQEAMPKLG</sequence>
<evidence type="ECO:0000256" key="2">
    <source>
        <dbReference type="ARBA" id="ARBA00022679"/>
    </source>
</evidence>
<comment type="caution">
    <text evidence="5">The sequence shown here is derived from an EMBL/GenBank/DDBJ whole genome shotgun (WGS) entry which is preliminary data.</text>
</comment>
<dbReference type="OrthoDB" id="775260at2759"/>
<evidence type="ECO:0000313" key="5">
    <source>
        <dbReference type="EMBL" id="CAD7699048.1"/>
    </source>
</evidence>